<evidence type="ECO:0000313" key="3">
    <source>
        <dbReference type="Proteomes" id="UP000030854"/>
    </source>
</evidence>
<proteinExistence type="predicted"/>
<evidence type="ECO:0000256" key="1">
    <source>
        <dbReference type="SAM" id="MobiDB-lite"/>
    </source>
</evidence>
<feature type="region of interest" description="Disordered" evidence="1">
    <location>
        <begin position="33"/>
        <end position="55"/>
    </location>
</feature>
<comment type="caution">
    <text evidence="2">The sequence shown here is derived from an EMBL/GenBank/DDBJ whole genome shotgun (WGS) entry which is preliminary data.</text>
</comment>
<accession>A0A0B1P4W4</accession>
<dbReference type="EMBL" id="JNVN01002419">
    <property type="protein sequence ID" value="KHJ31991.1"/>
    <property type="molecule type" value="Genomic_DNA"/>
</dbReference>
<evidence type="ECO:0000313" key="2">
    <source>
        <dbReference type="EMBL" id="KHJ31991.1"/>
    </source>
</evidence>
<reference evidence="2 3" key="1">
    <citation type="journal article" date="2014" name="BMC Genomics">
        <title>Adaptive genomic structural variation in the grape powdery mildew pathogen, Erysiphe necator.</title>
        <authorList>
            <person name="Jones L."/>
            <person name="Riaz S."/>
            <person name="Morales-Cruz A."/>
            <person name="Amrine K.C."/>
            <person name="McGuire B."/>
            <person name="Gubler W.D."/>
            <person name="Walker M.A."/>
            <person name="Cantu D."/>
        </authorList>
    </citation>
    <scope>NUCLEOTIDE SEQUENCE [LARGE SCALE GENOMIC DNA]</scope>
    <source>
        <strain evidence="3">c</strain>
    </source>
</reference>
<feature type="compositionally biased region" description="Polar residues" evidence="1">
    <location>
        <begin position="40"/>
        <end position="51"/>
    </location>
</feature>
<feature type="region of interest" description="Disordered" evidence="1">
    <location>
        <begin position="253"/>
        <end position="289"/>
    </location>
</feature>
<dbReference type="Proteomes" id="UP000030854">
    <property type="component" value="Unassembled WGS sequence"/>
</dbReference>
<protein>
    <submittedName>
        <fullName evidence="2">Uncharacterized protein</fullName>
    </submittedName>
</protein>
<feature type="compositionally biased region" description="Basic residues" evidence="1">
    <location>
        <begin position="385"/>
        <end position="408"/>
    </location>
</feature>
<feature type="region of interest" description="Disordered" evidence="1">
    <location>
        <begin position="315"/>
        <end position="343"/>
    </location>
</feature>
<dbReference type="OrthoDB" id="4157036at2759"/>
<feature type="compositionally biased region" description="Polar residues" evidence="1">
    <location>
        <begin position="257"/>
        <end position="269"/>
    </location>
</feature>
<feature type="region of interest" description="Disordered" evidence="1">
    <location>
        <begin position="378"/>
        <end position="408"/>
    </location>
</feature>
<dbReference type="HOGENOM" id="CLU_469345_0_0_1"/>
<dbReference type="AlphaFoldDB" id="A0A0B1P4W4"/>
<sequence>MSINYSCSLSQKTMQLPLREIYQPRIVACEASTKQKQRENSFTLNSNSSDDLPSPHASIYEAVHISANSSEDNGHKIELINIPPRRSKSVSKGRGNDENIRDVQTNLNNRSNDIEFLYGRGTVLDTIAEQKSSTTMRTIARSKSVEDLSTSAFLRYQNSFELSDGLHRKRSFSVDDFEMTKRSYHEACIMIERKAPILSPGHEIYAQPKTPVEAPLKRPSTPPGMPSWTASQNLHIARLEESAIRNRYQRRHDLPTSKPNQHSFLSQDPSTQFRSSTSQTRGFIAPRFKPPKSTYYSLNQHPFFSACLQKARPRSRYYDNESSPEGSNIPLRRVNQENGNNNSHIRFTPSILVGNPEILSQQTQIYPENTFASRLGSQTNNLKSKSSKHTHSRAGGKNSKVKCHHSKGRRVALKKRIMSDPYLRSSQNLNTITLESDMDVASLRSVSGLSIPLSMNSTPGSSHNVANTRSISLSSSTALISSTRLPSKMDVKVMKSSKENIRLCWKCKLEDTFAKMDQIWTQASSCMCFTCCKFDTDEDHHSETVFQRFAGARSRYPHVTRGLAS</sequence>
<gene>
    <name evidence="2" type="ORF">EV44_g2889</name>
</gene>
<name>A0A0B1P4W4_UNCNE</name>
<dbReference type="OMA" id="GMPSWTA"/>
<keyword evidence="3" id="KW-1185">Reference proteome</keyword>
<feature type="compositionally biased region" description="Low complexity" evidence="1">
    <location>
        <begin position="270"/>
        <end position="281"/>
    </location>
</feature>
<organism evidence="2 3">
    <name type="scientific">Uncinula necator</name>
    <name type="common">Grape powdery mildew</name>
    <dbReference type="NCBI Taxonomy" id="52586"/>
    <lineage>
        <taxon>Eukaryota</taxon>
        <taxon>Fungi</taxon>
        <taxon>Dikarya</taxon>
        <taxon>Ascomycota</taxon>
        <taxon>Pezizomycotina</taxon>
        <taxon>Leotiomycetes</taxon>
        <taxon>Erysiphales</taxon>
        <taxon>Erysiphaceae</taxon>
        <taxon>Erysiphe</taxon>
    </lineage>
</organism>